<dbReference type="Pfam" id="PF08362">
    <property type="entry name" value="TetR_C_3"/>
    <property type="match status" value="1"/>
</dbReference>
<feature type="domain" description="HTH tetR-type" evidence="4">
    <location>
        <begin position="33"/>
        <end position="93"/>
    </location>
</feature>
<feature type="DNA-binding region" description="H-T-H motif" evidence="2">
    <location>
        <begin position="56"/>
        <end position="75"/>
    </location>
</feature>
<dbReference type="PATRIC" id="fig|1354255.3.peg.2372"/>
<dbReference type="Pfam" id="PF00440">
    <property type="entry name" value="TetR_N"/>
    <property type="match status" value="1"/>
</dbReference>
<dbReference type="RefSeq" id="WP_064555007.1">
    <property type="nucleotide sequence ID" value="NZ_LXEO01000029.1"/>
</dbReference>
<dbReference type="Gene3D" id="1.10.357.10">
    <property type="entry name" value="Tetracycline Repressor, domain 2"/>
    <property type="match status" value="1"/>
</dbReference>
<dbReference type="PANTHER" id="PTHR30055">
    <property type="entry name" value="HTH-TYPE TRANSCRIPTIONAL REGULATOR RUTR"/>
    <property type="match status" value="1"/>
</dbReference>
<organism evidence="5 6">
    <name type="scientific">Buttiauxella noackiae ATCC 51607</name>
    <dbReference type="NCBI Taxonomy" id="1354255"/>
    <lineage>
        <taxon>Bacteria</taxon>
        <taxon>Pseudomonadati</taxon>
        <taxon>Pseudomonadota</taxon>
        <taxon>Gammaproteobacteria</taxon>
        <taxon>Enterobacterales</taxon>
        <taxon>Enterobacteriaceae</taxon>
        <taxon>Buttiauxella</taxon>
    </lineage>
</organism>
<keyword evidence="1 2" id="KW-0238">DNA-binding</keyword>
<dbReference type="PANTHER" id="PTHR30055:SF235">
    <property type="entry name" value="TRANSCRIPTIONAL REGULATORY PROTEIN"/>
    <property type="match status" value="1"/>
</dbReference>
<dbReference type="EMBL" id="LXEO01000029">
    <property type="protein sequence ID" value="OAT17284.1"/>
    <property type="molecule type" value="Genomic_DNA"/>
</dbReference>
<dbReference type="PROSITE" id="PS50977">
    <property type="entry name" value="HTH_TETR_2"/>
    <property type="match status" value="1"/>
</dbReference>
<feature type="compositionally biased region" description="Basic and acidic residues" evidence="3">
    <location>
        <begin position="1"/>
        <end position="12"/>
    </location>
</feature>
<dbReference type="InterPro" id="IPR009057">
    <property type="entry name" value="Homeodomain-like_sf"/>
</dbReference>
<evidence type="ECO:0000256" key="1">
    <source>
        <dbReference type="ARBA" id="ARBA00023125"/>
    </source>
</evidence>
<dbReference type="Proteomes" id="UP000078286">
    <property type="component" value="Unassembled WGS sequence"/>
</dbReference>
<evidence type="ECO:0000313" key="5">
    <source>
        <dbReference type="EMBL" id="OAT17284.1"/>
    </source>
</evidence>
<accession>A0A1B7HNY2</accession>
<dbReference type="SUPFAM" id="SSF46689">
    <property type="entry name" value="Homeodomain-like"/>
    <property type="match status" value="1"/>
</dbReference>
<name>A0A1B7HNY2_9ENTR</name>
<keyword evidence="6" id="KW-1185">Reference proteome</keyword>
<evidence type="ECO:0000259" key="4">
    <source>
        <dbReference type="PROSITE" id="PS50977"/>
    </source>
</evidence>
<evidence type="ECO:0000313" key="6">
    <source>
        <dbReference type="Proteomes" id="UP000078286"/>
    </source>
</evidence>
<dbReference type="GO" id="GO:0000976">
    <property type="term" value="F:transcription cis-regulatory region binding"/>
    <property type="evidence" value="ECO:0007669"/>
    <property type="project" value="TreeGrafter"/>
</dbReference>
<gene>
    <name evidence="5" type="ORF">M979_2293</name>
</gene>
<dbReference type="PRINTS" id="PR00455">
    <property type="entry name" value="HTHTETR"/>
</dbReference>
<dbReference type="InterPro" id="IPR013573">
    <property type="entry name" value="Tscrpt_reg_YcdC_C"/>
</dbReference>
<protein>
    <submittedName>
        <fullName evidence="5">TetR family transcriptional regulator</fullName>
    </submittedName>
</protein>
<dbReference type="GO" id="GO:0003700">
    <property type="term" value="F:DNA-binding transcription factor activity"/>
    <property type="evidence" value="ECO:0007669"/>
    <property type="project" value="TreeGrafter"/>
</dbReference>
<reference evidence="5 6" key="1">
    <citation type="submission" date="2016-04" db="EMBL/GenBank/DDBJ databases">
        <title>ATOL: Assembling a taxonomically balanced genome-scale reconstruction of the evolutionary history of the Enterobacteriaceae.</title>
        <authorList>
            <person name="Plunkett G.III."/>
            <person name="Neeno-Eckwall E.C."/>
            <person name="Glasner J.D."/>
            <person name="Perna N.T."/>
        </authorList>
    </citation>
    <scope>NUCLEOTIDE SEQUENCE [LARGE SCALE GENOMIC DNA]</scope>
    <source>
        <strain evidence="5 6">ATCC 51607</strain>
    </source>
</reference>
<proteinExistence type="predicted"/>
<evidence type="ECO:0000256" key="3">
    <source>
        <dbReference type="SAM" id="MobiDB-lite"/>
    </source>
</evidence>
<dbReference type="InterPro" id="IPR036271">
    <property type="entry name" value="Tet_transcr_reg_TetR-rel_C_sf"/>
</dbReference>
<dbReference type="GO" id="GO:0045892">
    <property type="term" value="P:negative regulation of DNA-templated transcription"/>
    <property type="evidence" value="ECO:0007669"/>
    <property type="project" value="InterPro"/>
</dbReference>
<feature type="region of interest" description="Disordered" evidence="3">
    <location>
        <begin position="1"/>
        <end position="34"/>
    </location>
</feature>
<sequence>MSPENAPDKSENSIDNSQKRRRPGRPAGTSKSTDKREHLIDIALKLFSNQGIAQTPLSAIAAAAGVTPAMLHYYFKTREQLLDVLIDERYMPARASMGGAFEQHPNDPVGALTALTQKFIDVSLLYPWFAPLWIREVLSETGLLKQRIDARFGSKEKQSAVNWIRKWQDEGRLNPDLDPEFLFISLFGLTLMPVARLQQEIRKGDTSLSTERLSRHIAALLKSGVGNQPPD</sequence>
<evidence type="ECO:0000256" key="2">
    <source>
        <dbReference type="PROSITE-ProRule" id="PRU00335"/>
    </source>
</evidence>
<dbReference type="InterPro" id="IPR001647">
    <property type="entry name" value="HTH_TetR"/>
</dbReference>
<dbReference type="SUPFAM" id="SSF48498">
    <property type="entry name" value="Tetracyclin repressor-like, C-terminal domain"/>
    <property type="match status" value="1"/>
</dbReference>
<comment type="caution">
    <text evidence="5">The sequence shown here is derived from an EMBL/GenBank/DDBJ whole genome shotgun (WGS) entry which is preliminary data.</text>
</comment>
<dbReference type="InterPro" id="IPR050109">
    <property type="entry name" value="HTH-type_TetR-like_transc_reg"/>
</dbReference>
<dbReference type="AlphaFoldDB" id="A0A1B7HNY2"/>